<dbReference type="HOGENOM" id="CLU_076195_0_0_1"/>
<dbReference type="eggNOG" id="ENOG502T84U">
    <property type="taxonomic scope" value="Eukaryota"/>
</dbReference>
<dbReference type="OrthoDB" id="8197684at2759"/>
<organism evidence="2 3">
    <name type="scientific">Drosophila yakuba</name>
    <name type="common">Fruit fly</name>
    <dbReference type="NCBI Taxonomy" id="7245"/>
    <lineage>
        <taxon>Eukaryota</taxon>
        <taxon>Metazoa</taxon>
        <taxon>Ecdysozoa</taxon>
        <taxon>Arthropoda</taxon>
        <taxon>Hexapoda</taxon>
        <taxon>Insecta</taxon>
        <taxon>Pterygota</taxon>
        <taxon>Neoptera</taxon>
        <taxon>Endopterygota</taxon>
        <taxon>Diptera</taxon>
        <taxon>Brachycera</taxon>
        <taxon>Muscomorpha</taxon>
        <taxon>Ephydroidea</taxon>
        <taxon>Drosophilidae</taxon>
        <taxon>Drosophila</taxon>
        <taxon>Sophophora</taxon>
    </lineage>
</organism>
<dbReference type="AlphaFoldDB" id="B4PW40"/>
<evidence type="ECO:0000313" key="3">
    <source>
        <dbReference type="Proteomes" id="UP000002282"/>
    </source>
</evidence>
<dbReference type="EMBL" id="CM000161">
    <property type="protein sequence ID" value="EDW99345.2"/>
    <property type="molecule type" value="Genomic_DNA"/>
</dbReference>
<dbReference type="KEGG" id="dya:Dyak_GE14492"/>
<name>B4PW40_DROYA</name>
<sequence>MKKKMEENLFRRQAKEPRRQFLEVEQYKEMTPDVAARECCGDAFCEFDSHTDEAWLMQCPKGTDPLLIAGKRIKLPGRKSIGDLQVRAVKNSTLQSEAVGYMSSKGIFALRRIPLVGYVVVSKRPYNKQPLTGQKDELIPADVSPPKYLLRVRHPLFGRSYKHSIQLPKMISMSLCQADEKNLEVTAKLWRTANYYNIRSKLLTTTQTLEQKENDVRLSVLTGRTPQFMEGTIIPDLFAEKEIEDKVLTPAGGPTKRRKKYNLDRHEKGERGQEKKEA</sequence>
<protein>
    <submittedName>
        <fullName evidence="2">Uncharacterized protein</fullName>
    </submittedName>
</protein>
<evidence type="ECO:0000313" key="2">
    <source>
        <dbReference type="EMBL" id="EDW99345.2"/>
    </source>
</evidence>
<evidence type="ECO:0000256" key="1">
    <source>
        <dbReference type="SAM" id="MobiDB-lite"/>
    </source>
</evidence>
<proteinExistence type="predicted"/>
<gene>
    <name evidence="2" type="primary">Dyak\GE14492</name>
    <name evidence="2" type="synonym">dyak_GLEANR_14610</name>
    <name evidence="2" type="synonym">GE14492</name>
    <name evidence="2" type="ORF">Dyak_GE14492</name>
</gene>
<reference evidence="2 3" key="1">
    <citation type="journal article" date="2007" name="Nature">
        <title>Evolution of genes and genomes on the Drosophila phylogeny.</title>
        <authorList>
            <consortium name="Drosophila 12 Genomes Consortium"/>
            <person name="Clark A.G."/>
            <person name="Eisen M.B."/>
            <person name="Smith D.R."/>
            <person name="Bergman C.M."/>
            <person name="Oliver B."/>
            <person name="Markow T.A."/>
            <person name="Kaufman T.C."/>
            <person name="Kellis M."/>
            <person name="Gelbart W."/>
            <person name="Iyer V.N."/>
            <person name="Pollard D.A."/>
            <person name="Sackton T.B."/>
            <person name="Larracuente A.M."/>
            <person name="Singh N.D."/>
            <person name="Abad J.P."/>
            <person name="Abt D.N."/>
            <person name="Adryan B."/>
            <person name="Aguade M."/>
            <person name="Akashi H."/>
            <person name="Anderson W.W."/>
            <person name="Aquadro C.F."/>
            <person name="Ardell D.H."/>
            <person name="Arguello R."/>
            <person name="Artieri C.G."/>
            <person name="Barbash D.A."/>
            <person name="Barker D."/>
            <person name="Barsanti P."/>
            <person name="Batterham P."/>
            <person name="Batzoglou S."/>
            <person name="Begun D."/>
            <person name="Bhutkar A."/>
            <person name="Blanco E."/>
            <person name="Bosak S.A."/>
            <person name="Bradley R.K."/>
            <person name="Brand A.D."/>
            <person name="Brent M.R."/>
            <person name="Brooks A.N."/>
            <person name="Brown R.H."/>
            <person name="Butlin R.K."/>
            <person name="Caggese C."/>
            <person name="Calvi B.R."/>
            <person name="Bernardo de Carvalho A."/>
            <person name="Caspi A."/>
            <person name="Castrezana S."/>
            <person name="Celniker S.E."/>
            <person name="Chang J.L."/>
            <person name="Chapple C."/>
            <person name="Chatterji S."/>
            <person name="Chinwalla A."/>
            <person name="Civetta A."/>
            <person name="Clifton S.W."/>
            <person name="Comeron J.M."/>
            <person name="Costello J.C."/>
            <person name="Coyne J.A."/>
            <person name="Daub J."/>
            <person name="David R.G."/>
            <person name="Delcher A.L."/>
            <person name="Delehaunty K."/>
            <person name="Do C.B."/>
            <person name="Ebling H."/>
            <person name="Edwards K."/>
            <person name="Eickbush T."/>
            <person name="Evans J.D."/>
            <person name="Filipski A."/>
            <person name="Findeiss S."/>
            <person name="Freyhult E."/>
            <person name="Fulton L."/>
            <person name="Fulton R."/>
            <person name="Garcia A.C."/>
            <person name="Gardiner A."/>
            <person name="Garfield D.A."/>
            <person name="Garvin B.E."/>
            <person name="Gibson G."/>
            <person name="Gilbert D."/>
            <person name="Gnerre S."/>
            <person name="Godfrey J."/>
            <person name="Good R."/>
            <person name="Gotea V."/>
            <person name="Gravely B."/>
            <person name="Greenberg A.J."/>
            <person name="Griffiths-Jones S."/>
            <person name="Gross S."/>
            <person name="Guigo R."/>
            <person name="Gustafson E.A."/>
            <person name="Haerty W."/>
            <person name="Hahn M.W."/>
            <person name="Halligan D.L."/>
            <person name="Halpern A.L."/>
            <person name="Halter G.M."/>
            <person name="Han M.V."/>
            <person name="Heger A."/>
            <person name="Hillier L."/>
            <person name="Hinrichs A.S."/>
            <person name="Holmes I."/>
            <person name="Hoskins R.A."/>
            <person name="Hubisz M.J."/>
            <person name="Hultmark D."/>
            <person name="Huntley M.A."/>
            <person name="Jaffe D.B."/>
            <person name="Jagadeeshan S."/>
            <person name="Jeck W.R."/>
            <person name="Johnson J."/>
            <person name="Jones C.D."/>
            <person name="Jordan W.C."/>
            <person name="Karpen G.H."/>
            <person name="Kataoka E."/>
            <person name="Keightley P.D."/>
            <person name="Kheradpour P."/>
            <person name="Kirkness E.F."/>
            <person name="Koerich L.B."/>
            <person name="Kristiansen K."/>
            <person name="Kudrna D."/>
            <person name="Kulathinal R.J."/>
            <person name="Kumar S."/>
            <person name="Kwok R."/>
            <person name="Lander E."/>
            <person name="Langley C.H."/>
            <person name="Lapoint R."/>
            <person name="Lazzaro B.P."/>
            <person name="Lee S.J."/>
            <person name="Levesque L."/>
            <person name="Li R."/>
            <person name="Lin C.F."/>
            <person name="Lin M.F."/>
            <person name="Lindblad-Toh K."/>
            <person name="Llopart A."/>
            <person name="Long M."/>
            <person name="Low L."/>
            <person name="Lozovsky E."/>
            <person name="Lu J."/>
            <person name="Luo M."/>
            <person name="Machado C.A."/>
            <person name="Makalowski W."/>
            <person name="Marzo M."/>
            <person name="Matsuda M."/>
            <person name="Matzkin L."/>
            <person name="McAllister B."/>
            <person name="McBride C.S."/>
            <person name="McKernan B."/>
            <person name="McKernan K."/>
            <person name="Mendez-Lago M."/>
            <person name="Minx P."/>
            <person name="Mollenhauer M.U."/>
            <person name="Montooth K."/>
            <person name="Mount S.M."/>
            <person name="Mu X."/>
            <person name="Myers E."/>
            <person name="Negre B."/>
            <person name="Newfeld S."/>
            <person name="Nielsen R."/>
            <person name="Noor M.A."/>
            <person name="O'Grady P."/>
            <person name="Pachter L."/>
            <person name="Papaceit M."/>
            <person name="Parisi M.J."/>
            <person name="Parisi M."/>
            <person name="Parts L."/>
            <person name="Pedersen J.S."/>
            <person name="Pesole G."/>
            <person name="Phillippy A.M."/>
            <person name="Ponting C.P."/>
            <person name="Pop M."/>
            <person name="Porcelli D."/>
            <person name="Powell J.R."/>
            <person name="Prohaska S."/>
            <person name="Pruitt K."/>
            <person name="Puig M."/>
            <person name="Quesneville H."/>
            <person name="Ram K.R."/>
            <person name="Rand D."/>
            <person name="Rasmussen M.D."/>
            <person name="Reed L.K."/>
            <person name="Reenan R."/>
            <person name="Reily A."/>
            <person name="Remington K.A."/>
            <person name="Rieger T.T."/>
            <person name="Ritchie M.G."/>
            <person name="Robin C."/>
            <person name="Rogers Y.H."/>
            <person name="Rohde C."/>
            <person name="Rozas J."/>
            <person name="Rubenfield M.J."/>
            <person name="Ruiz A."/>
            <person name="Russo S."/>
            <person name="Salzberg S.L."/>
            <person name="Sanchez-Gracia A."/>
            <person name="Saranga D.J."/>
            <person name="Sato H."/>
            <person name="Schaeffer S.W."/>
            <person name="Schatz M.C."/>
            <person name="Schlenke T."/>
            <person name="Schwartz R."/>
            <person name="Segarra C."/>
            <person name="Singh R.S."/>
            <person name="Sirot L."/>
            <person name="Sirota M."/>
            <person name="Sisneros N.B."/>
            <person name="Smith C.D."/>
            <person name="Smith T.F."/>
            <person name="Spieth J."/>
            <person name="Stage D.E."/>
            <person name="Stark A."/>
            <person name="Stephan W."/>
            <person name="Strausberg R.L."/>
            <person name="Strempel S."/>
            <person name="Sturgill D."/>
            <person name="Sutton G."/>
            <person name="Sutton G.G."/>
            <person name="Tao W."/>
            <person name="Teichmann S."/>
            <person name="Tobari Y.N."/>
            <person name="Tomimura Y."/>
            <person name="Tsolas J.M."/>
            <person name="Valente V.L."/>
            <person name="Venter E."/>
            <person name="Venter J.C."/>
            <person name="Vicario S."/>
            <person name="Vieira F.G."/>
            <person name="Vilella A.J."/>
            <person name="Villasante A."/>
            <person name="Walenz B."/>
            <person name="Wang J."/>
            <person name="Wasserman M."/>
            <person name="Watts T."/>
            <person name="Wilson D."/>
            <person name="Wilson R.K."/>
            <person name="Wing R.A."/>
            <person name="Wolfner M.F."/>
            <person name="Wong A."/>
            <person name="Wong G.K."/>
            <person name="Wu C.I."/>
            <person name="Wu G."/>
            <person name="Yamamoto D."/>
            <person name="Yang H.P."/>
            <person name="Yang S.P."/>
            <person name="Yorke J.A."/>
            <person name="Yoshida K."/>
            <person name="Zdobnov E."/>
            <person name="Zhang P."/>
            <person name="Zhang Y."/>
            <person name="Zimin A.V."/>
            <person name="Baldwin J."/>
            <person name="Abdouelleil A."/>
            <person name="Abdulkadir J."/>
            <person name="Abebe A."/>
            <person name="Abera B."/>
            <person name="Abreu J."/>
            <person name="Acer S.C."/>
            <person name="Aftuck L."/>
            <person name="Alexander A."/>
            <person name="An P."/>
            <person name="Anderson E."/>
            <person name="Anderson S."/>
            <person name="Arachi H."/>
            <person name="Azer M."/>
            <person name="Bachantsang P."/>
            <person name="Barry A."/>
            <person name="Bayul T."/>
            <person name="Berlin A."/>
            <person name="Bessette D."/>
            <person name="Bloom T."/>
            <person name="Blye J."/>
            <person name="Boguslavskiy L."/>
            <person name="Bonnet C."/>
            <person name="Boukhgalter B."/>
            <person name="Bourzgui I."/>
            <person name="Brown A."/>
            <person name="Cahill P."/>
            <person name="Channer S."/>
            <person name="Cheshatsang Y."/>
            <person name="Chuda L."/>
            <person name="Citroen M."/>
            <person name="Collymore A."/>
            <person name="Cooke P."/>
            <person name="Costello M."/>
            <person name="D'Aco K."/>
            <person name="Daza R."/>
            <person name="De Haan G."/>
            <person name="DeGray S."/>
            <person name="DeMaso C."/>
            <person name="Dhargay N."/>
            <person name="Dooley K."/>
            <person name="Dooley E."/>
            <person name="Doricent M."/>
            <person name="Dorje P."/>
            <person name="Dorjee K."/>
            <person name="Dupes A."/>
            <person name="Elong R."/>
            <person name="Falk J."/>
            <person name="Farina A."/>
            <person name="Faro S."/>
            <person name="Ferguson D."/>
            <person name="Fisher S."/>
            <person name="Foley C.D."/>
            <person name="Franke A."/>
            <person name="Friedrich D."/>
            <person name="Gadbois L."/>
            <person name="Gearin G."/>
            <person name="Gearin C.R."/>
            <person name="Giannoukos G."/>
            <person name="Goode T."/>
            <person name="Graham J."/>
            <person name="Grandbois E."/>
            <person name="Grewal S."/>
            <person name="Gyaltsen K."/>
            <person name="Hafez N."/>
            <person name="Hagos B."/>
            <person name="Hall J."/>
            <person name="Henson C."/>
            <person name="Hollinger A."/>
            <person name="Honan T."/>
            <person name="Huard M.D."/>
            <person name="Hughes L."/>
            <person name="Hurhula B."/>
            <person name="Husby M.E."/>
            <person name="Kamat A."/>
            <person name="Kanga B."/>
            <person name="Kashin S."/>
            <person name="Khazanovich D."/>
            <person name="Kisner P."/>
            <person name="Lance K."/>
            <person name="Lara M."/>
            <person name="Lee W."/>
            <person name="Lennon N."/>
            <person name="Letendre F."/>
            <person name="LeVine R."/>
            <person name="Lipovsky A."/>
            <person name="Liu X."/>
            <person name="Liu J."/>
            <person name="Liu S."/>
            <person name="Lokyitsang T."/>
            <person name="Lokyitsang Y."/>
            <person name="Lubonja R."/>
            <person name="Lui A."/>
            <person name="MacDonald P."/>
            <person name="Magnisalis V."/>
            <person name="Maru K."/>
            <person name="Matthews C."/>
            <person name="McCusker W."/>
            <person name="McDonough S."/>
            <person name="Mehta T."/>
            <person name="Meldrim J."/>
            <person name="Meneus L."/>
            <person name="Mihai O."/>
            <person name="Mihalev A."/>
            <person name="Mihova T."/>
            <person name="Mittelman R."/>
            <person name="Mlenga V."/>
            <person name="Montmayeur A."/>
            <person name="Mulrain L."/>
            <person name="Navidi A."/>
            <person name="Naylor J."/>
            <person name="Negash T."/>
            <person name="Nguyen T."/>
            <person name="Nguyen N."/>
            <person name="Nicol R."/>
            <person name="Norbu C."/>
            <person name="Norbu N."/>
            <person name="Novod N."/>
            <person name="O'Neill B."/>
            <person name="Osman S."/>
            <person name="Markiewicz E."/>
            <person name="Oyono O.L."/>
            <person name="Patti C."/>
            <person name="Phunkhang P."/>
            <person name="Pierre F."/>
            <person name="Priest M."/>
            <person name="Raghuraman S."/>
            <person name="Rege F."/>
            <person name="Reyes R."/>
            <person name="Rise C."/>
            <person name="Rogov P."/>
            <person name="Ross K."/>
            <person name="Ryan E."/>
            <person name="Settipalli S."/>
            <person name="Shea T."/>
            <person name="Sherpa N."/>
            <person name="Shi L."/>
            <person name="Shih D."/>
            <person name="Sparrow T."/>
            <person name="Spaulding J."/>
            <person name="Stalker J."/>
            <person name="Stange-Thomann N."/>
            <person name="Stavropoulos S."/>
            <person name="Stone C."/>
            <person name="Strader C."/>
            <person name="Tesfaye S."/>
            <person name="Thomson T."/>
            <person name="Thoulutsang Y."/>
            <person name="Thoulutsang D."/>
            <person name="Topham K."/>
            <person name="Topping I."/>
            <person name="Tsamla T."/>
            <person name="Vassiliev H."/>
            <person name="Vo A."/>
            <person name="Wangchuk T."/>
            <person name="Wangdi T."/>
            <person name="Weiand M."/>
            <person name="Wilkinson J."/>
            <person name="Wilson A."/>
            <person name="Yadav S."/>
            <person name="Young G."/>
            <person name="Yu Q."/>
            <person name="Zembek L."/>
            <person name="Zhong D."/>
            <person name="Zimmer A."/>
            <person name="Zwirko Z."/>
            <person name="Jaffe D.B."/>
            <person name="Alvarez P."/>
            <person name="Brockman W."/>
            <person name="Butler J."/>
            <person name="Chin C."/>
            <person name="Gnerre S."/>
            <person name="Grabherr M."/>
            <person name="Kleber M."/>
            <person name="Mauceli E."/>
            <person name="MacCallum I."/>
        </authorList>
    </citation>
    <scope>NUCLEOTIDE SEQUENCE [LARGE SCALE GENOMIC DNA]</scope>
    <source>
        <strain evidence="3">Tai18E2 / Tucson 14021-0261.01</strain>
    </source>
</reference>
<reference evidence="2 3" key="2">
    <citation type="journal article" date="2007" name="PLoS Biol.">
        <title>Principles of genome evolution in the Drosophila melanogaster species group.</title>
        <authorList>
            <person name="Ranz J.M."/>
            <person name="Maurin D."/>
            <person name="Chan Y.S."/>
            <person name="von Grotthuss M."/>
            <person name="Hillier L.W."/>
            <person name="Roote J."/>
            <person name="Ashburner M."/>
            <person name="Bergman C.M."/>
        </authorList>
    </citation>
    <scope>NUCLEOTIDE SEQUENCE [LARGE SCALE GENOMIC DNA]</scope>
    <source>
        <strain evidence="3">Tai18E2 / Tucson 14021-0261.01</strain>
    </source>
</reference>
<feature type="compositionally biased region" description="Basic and acidic residues" evidence="1">
    <location>
        <begin position="261"/>
        <end position="278"/>
    </location>
</feature>
<feature type="region of interest" description="Disordered" evidence="1">
    <location>
        <begin position="245"/>
        <end position="278"/>
    </location>
</feature>
<accession>B4PW40</accession>
<keyword evidence="3" id="KW-1185">Reference proteome</keyword>
<dbReference type="Proteomes" id="UP000002282">
    <property type="component" value="Chromosome 4"/>
</dbReference>